<dbReference type="AlphaFoldDB" id="A0A1J7CEA9"/>
<proteinExistence type="predicted"/>
<dbReference type="Gene3D" id="3.40.50.300">
    <property type="entry name" value="P-loop containing nucleotide triphosphate hydrolases"/>
    <property type="match status" value="1"/>
</dbReference>
<dbReference type="InterPro" id="IPR011990">
    <property type="entry name" value="TPR-like_helical_dom_sf"/>
</dbReference>
<dbReference type="PANTHER" id="PTHR10098">
    <property type="entry name" value="RAPSYN-RELATED"/>
    <property type="match status" value="1"/>
</dbReference>
<evidence type="ECO:0000313" key="2">
    <source>
        <dbReference type="Proteomes" id="UP000243342"/>
    </source>
</evidence>
<dbReference type="InterPro" id="IPR027417">
    <property type="entry name" value="P-loop_NTPase"/>
</dbReference>
<sequence length="805" mass="86999">MVVVCAVDGMAGVGKTTLALHAAHRALDHKDWFPAGALFIDLHGYEETNRLTPDQAIQSLLHQLGVRYADLPPTPEDRAALYRSELAKLGEQSGPALLVIDNAHPASHADRLLPGRGRHRMLLTSRHRLTSPGLPGYRLAIDVLPAVDATALIVAALTAANAYDSRATDEPKALADVVQYCGGLPLALQIAAALLVATPDLTMAEMAQALEEQQSRLEVLDYRDDDGRQLAVHPAFALSLRAQPEEQQHLFGLLALNPGPDVSTEAAVALADAPSAQTRQGLNALARAHLIEAVEAGRWRFHDLLRLYAAARLCPDEPDAKAAEARVLEYYRETANVADVWLRALPGDTAPRLFDSRDQALAWMDAEVGNLVAATAHAAQVHPKTGLSLALCMSEYLNWRRRFDNWLAVGQVGLLAAQTAGDRSGEGLALNSLGIALREVRRFEEAVDACRQAAAIFREFGDRNGEGGALGNLGAALLRMRRFEEAVDACRQAVAIFQETGDRHGEGLALNSLGIALREVRRFEEAVDACRQAAAISRQFGDRHGEGGALGNLGVALLEVRRFEEAIKAHQQAATIFQETGDRYHEGLALNGLGIALREARRFEEAVDVGRQAAVIFREAGDRHGEGLALGNLGFAQVEVGRFEEAIDVGRRAAVIFREVGDRHREGIGMVCLGIALREVGRFEEAVKAHRQAAVIFREAGDRHGEGEVLSNLGAALQGVGRFEEAIDVGRQAAVIFREAGDQHREGMALSNLGGAMAGVGRFEEAVDACRQAVAIFRETGDRHGESQALDNLDIVQAKKRHVQE</sequence>
<dbReference type="SUPFAM" id="SSF48452">
    <property type="entry name" value="TPR-like"/>
    <property type="match status" value="3"/>
</dbReference>
<evidence type="ECO:0000313" key="1">
    <source>
        <dbReference type="EMBL" id="OIV38010.1"/>
    </source>
</evidence>
<protein>
    <recommendedName>
        <fullName evidence="3">NB-ARC domain-containing protein</fullName>
    </recommendedName>
</protein>
<evidence type="ECO:0008006" key="3">
    <source>
        <dbReference type="Google" id="ProtNLM"/>
    </source>
</evidence>
<accession>A0A1J7CEA9</accession>
<keyword evidence="2" id="KW-1185">Reference proteome</keyword>
<dbReference type="GO" id="GO:0043531">
    <property type="term" value="F:ADP binding"/>
    <property type="evidence" value="ECO:0007669"/>
    <property type="project" value="InterPro"/>
</dbReference>
<name>A0A1J7CEA9_9ACTN</name>
<dbReference type="InterPro" id="IPR019734">
    <property type="entry name" value="TPR_rpt"/>
</dbReference>
<dbReference type="Proteomes" id="UP000243342">
    <property type="component" value="Unassembled WGS sequence"/>
</dbReference>
<reference evidence="1 2" key="1">
    <citation type="submission" date="2016-10" db="EMBL/GenBank/DDBJ databases">
        <title>Genome sequence of Streptomyces gilvigriseus MUSC 26.</title>
        <authorList>
            <person name="Lee L.-H."/>
            <person name="Ser H.-L."/>
        </authorList>
    </citation>
    <scope>NUCLEOTIDE SEQUENCE [LARGE SCALE GENOMIC DNA]</scope>
    <source>
        <strain evidence="1 2">MUSC 26</strain>
    </source>
</reference>
<dbReference type="SMART" id="SM00028">
    <property type="entry name" value="TPR"/>
    <property type="match status" value="9"/>
</dbReference>
<dbReference type="Pfam" id="PF13374">
    <property type="entry name" value="TPR_10"/>
    <property type="match status" value="2"/>
</dbReference>
<dbReference type="PRINTS" id="PR00364">
    <property type="entry name" value="DISEASERSIST"/>
</dbReference>
<dbReference type="PANTHER" id="PTHR10098:SF108">
    <property type="entry name" value="TETRATRICOPEPTIDE REPEAT PROTEIN 28"/>
    <property type="match status" value="1"/>
</dbReference>
<dbReference type="EMBL" id="MLCF01000035">
    <property type="protein sequence ID" value="OIV38010.1"/>
    <property type="molecule type" value="Genomic_DNA"/>
</dbReference>
<comment type="caution">
    <text evidence="1">The sequence shown here is derived from an EMBL/GenBank/DDBJ whole genome shotgun (WGS) entry which is preliminary data.</text>
</comment>
<dbReference type="STRING" id="1428644.BIV57_08010"/>
<dbReference type="Pfam" id="PF13424">
    <property type="entry name" value="TPR_12"/>
    <property type="match status" value="3"/>
</dbReference>
<dbReference type="SUPFAM" id="SSF52540">
    <property type="entry name" value="P-loop containing nucleoside triphosphate hydrolases"/>
    <property type="match status" value="1"/>
</dbReference>
<organism evidence="1 2">
    <name type="scientific">Mangrovactinospora gilvigrisea</name>
    <dbReference type="NCBI Taxonomy" id="1428644"/>
    <lineage>
        <taxon>Bacteria</taxon>
        <taxon>Bacillati</taxon>
        <taxon>Actinomycetota</taxon>
        <taxon>Actinomycetes</taxon>
        <taxon>Kitasatosporales</taxon>
        <taxon>Streptomycetaceae</taxon>
        <taxon>Mangrovactinospora</taxon>
    </lineage>
</organism>
<dbReference type="Gene3D" id="1.25.40.10">
    <property type="entry name" value="Tetratricopeptide repeat domain"/>
    <property type="match status" value="2"/>
</dbReference>
<gene>
    <name evidence="1" type="ORF">BIV57_08010</name>
</gene>